<dbReference type="SMART" id="SM00345">
    <property type="entry name" value="HTH_GNTR"/>
    <property type="match status" value="1"/>
</dbReference>
<dbReference type="Pfam" id="PF00392">
    <property type="entry name" value="GntR"/>
    <property type="match status" value="1"/>
</dbReference>
<dbReference type="PROSITE" id="PS50949">
    <property type="entry name" value="HTH_GNTR"/>
    <property type="match status" value="1"/>
</dbReference>
<dbReference type="GO" id="GO:0003677">
    <property type="term" value="F:DNA binding"/>
    <property type="evidence" value="ECO:0007669"/>
    <property type="project" value="UniProtKB-KW"/>
</dbReference>
<dbReference type="InterPro" id="IPR000524">
    <property type="entry name" value="Tscrpt_reg_HTH_GntR"/>
</dbReference>
<dbReference type="EMBL" id="JAAVXB010000001">
    <property type="protein sequence ID" value="NKF20962.1"/>
    <property type="molecule type" value="Genomic_DNA"/>
</dbReference>
<dbReference type="AlphaFoldDB" id="A0A970B383"/>
<proteinExistence type="inferred from homology"/>
<feature type="domain" description="HTH gntR-type" evidence="6">
    <location>
        <begin position="11"/>
        <end position="79"/>
    </location>
</feature>
<dbReference type="InterPro" id="IPR015421">
    <property type="entry name" value="PyrdxlP-dep_Trfase_major"/>
</dbReference>
<keyword evidence="8" id="KW-1185">Reference proteome</keyword>
<dbReference type="Gene3D" id="3.40.640.10">
    <property type="entry name" value="Type I PLP-dependent aspartate aminotransferase-like (Major domain)"/>
    <property type="match status" value="1"/>
</dbReference>
<dbReference type="GO" id="GO:0003700">
    <property type="term" value="F:DNA-binding transcription factor activity"/>
    <property type="evidence" value="ECO:0007669"/>
    <property type="project" value="InterPro"/>
</dbReference>
<keyword evidence="4" id="KW-0238">DNA-binding</keyword>
<accession>A0A970B383</accession>
<comment type="similarity">
    <text evidence="1">In the C-terminal section; belongs to the class-I pyridoxal-phosphate-dependent aminotransferase family.</text>
</comment>
<protein>
    <submittedName>
        <fullName evidence="7">PLP-dependent aminotransferase family protein</fullName>
    </submittedName>
</protein>
<dbReference type="GO" id="GO:0008483">
    <property type="term" value="F:transaminase activity"/>
    <property type="evidence" value="ECO:0007669"/>
    <property type="project" value="UniProtKB-KW"/>
</dbReference>
<dbReference type="InterPro" id="IPR015422">
    <property type="entry name" value="PyrdxlP-dep_Trfase_small"/>
</dbReference>
<keyword evidence="7" id="KW-0808">Transferase</keyword>
<keyword evidence="5" id="KW-0804">Transcription</keyword>
<evidence type="ECO:0000259" key="6">
    <source>
        <dbReference type="PROSITE" id="PS50949"/>
    </source>
</evidence>
<sequence>MDDLHDGGIEAPLYIRIADELAGRIASGQLAVGERVPSVRTLAQQKRLSPTTALAALRHLEQRGDIEARPQSGYYVRQRPQALPAPDMSRTARRPRYVAVNELFARLIHASARADIVPLGSAVPEHDWYPAQTLQRALSAAVRRRPQWMTEYGHYFGVDALRHEIARMYAGMGCSIDPDEVLITNGCMEALNLALRAIAAPGDVIAVESPTFFGFLQIIENLGMKAVEIATDPHEGISLDALRGVLERDGTPVRALLLSPTVGNPLGTTMPEARQRELLALCARHQVEIIEDDVYGDLHFGSARPPPLKALDTQGIVTLCASFSKTLAPGMRIGWILGGARTDALRLDKFVSSVATPAMLQQSVADFLQQRAYLRHLSGLRRACRQQIDRFSDAVERHFPAGTRLSRPQGGFVLWLELPPPCDSLALHDRALEHGISFAPGPLFSSSGQYRNALRLNCGRELSHTVEAALRTLGGLAKHMI</sequence>
<dbReference type="Gene3D" id="3.90.1150.10">
    <property type="entry name" value="Aspartate Aminotransferase, domain 1"/>
    <property type="match status" value="1"/>
</dbReference>
<comment type="caution">
    <text evidence="7">The sequence shown here is derived from an EMBL/GenBank/DDBJ whole genome shotgun (WGS) entry which is preliminary data.</text>
</comment>
<dbReference type="InterPro" id="IPR015424">
    <property type="entry name" value="PyrdxlP-dep_Trfase"/>
</dbReference>
<dbReference type="Gene3D" id="1.10.10.10">
    <property type="entry name" value="Winged helix-like DNA-binding domain superfamily/Winged helix DNA-binding domain"/>
    <property type="match status" value="1"/>
</dbReference>
<dbReference type="SUPFAM" id="SSF46785">
    <property type="entry name" value="Winged helix' DNA-binding domain"/>
    <property type="match status" value="1"/>
</dbReference>
<evidence type="ECO:0000256" key="2">
    <source>
        <dbReference type="ARBA" id="ARBA00022898"/>
    </source>
</evidence>
<evidence type="ECO:0000256" key="5">
    <source>
        <dbReference type="ARBA" id="ARBA00023163"/>
    </source>
</evidence>
<evidence type="ECO:0000256" key="3">
    <source>
        <dbReference type="ARBA" id="ARBA00023015"/>
    </source>
</evidence>
<dbReference type="PANTHER" id="PTHR46577:SF2">
    <property type="entry name" value="TRANSCRIPTIONAL REGULATORY PROTEIN"/>
    <property type="match status" value="1"/>
</dbReference>
<name>A0A970B383_9GAMM</name>
<dbReference type="InterPro" id="IPR036388">
    <property type="entry name" value="WH-like_DNA-bd_sf"/>
</dbReference>
<dbReference type="InterPro" id="IPR036390">
    <property type="entry name" value="WH_DNA-bd_sf"/>
</dbReference>
<dbReference type="RefSeq" id="WP_168146212.1">
    <property type="nucleotide sequence ID" value="NZ_JAAVXB010000001.1"/>
</dbReference>
<keyword evidence="2" id="KW-0663">Pyridoxal phosphate</keyword>
<evidence type="ECO:0000313" key="7">
    <source>
        <dbReference type="EMBL" id="NKF20962.1"/>
    </source>
</evidence>
<dbReference type="CDD" id="cd00609">
    <property type="entry name" value="AAT_like"/>
    <property type="match status" value="1"/>
</dbReference>
<dbReference type="SUPFAM" id="SSF53383">
    <property type="entry name" value="PLP-dependent transferases"/>
    <property type="match status" value="1"/>
</dbReference>
<evidence type="ECO:0000256" key="4">
    <source>
        <dbReference type="ARBA" id="ARBA00023125"/>
    </source>
</evidence>
<evidence type="ECO:0000256" key="1">
    <source>
        <dbReference type="ARBA" id="ARBA00005384"/>
    </source>
</evidence>
<dbReference type="InterPro" id="IPR051446">
    <property type="entry name" value="HTH_trans_reg/aminotransferase"/>
</dbReference>
<dbReference type="Pfam" id="PF00155">
    <property type="entry name" value="Aminotran_1_2"/>
    <property type="match status" value="1"/>
</dbReference>
<dbReference type="InterPro" id="IPR004839">
    <property type="entry name" value="Aminotransferase_I/II_large"/>
</dbReference>
<dbReference type="CDD" id="cd07377">
    <property type="entry name" value="WHTH_GntR"/>
    <property type="match status" value="1"/>
</dbReference>
<dbReference type="PANTHER" id="PTHR46577">
    <property type="entry name" value="HTH-TYPE TRANSCRIPTIONAL REGULATORY PROTEIN GABR"/>
    <property type="match status" value="1"/>
</dbReference>
<keyword evidence="7" id="KW-0032">Aminotransferase</keyword>
<dbReference type="Proteomes" id="UP000653472">
    <property type="component" value="Unassembled WGS sequence"/>
</dbReference>
<reference evidence="7" key="1">
    <citation type="submission" date="2020-03" db="EMBL/GenBank/DDBJ databases">
        <title>Solimonas marina sp. nov., isolated from deep seawater of the Pacific Ocean.</title>
        <authorList>
            <person name="Liu X."/>
            <person name="Lai Q."/>
            <person name="Sun F."/>
            <person name="Gai Y."/>
            <person name="Li G."/>
            <person name="Shao Z."/>
        </authorList>
    </citation>
    <scope>NUCLEOTIDE SEQUENCE</scope>
    <source>
        <strain evidence="7">C16B3</strain>
    </source>
</reference>
<evidence type="ECO:0000313" key="8">
    <source>
        <dbReference type="Proteomes" id="UP000653472"/>
    </source>
</evidence>
<dbReference type="GO" id="GO:0030170">
    <property type="term" value="F:pyridoxal phosphate binding"/>
    <property type="evidence" value="ECO:0007669"/>
    <property type="project" value="InterPro"/>
</dbReference>
<gene>
    <name evidence="7" type="ORF">G7Y82_01450</name>
</gene>
<keyword evidence="3" id="KW-0805">Transcription regulation</keyword>
<organism evidence="7 8">
    <name type="scientific">Solimonas marina</name>
    <dbReference type="NCBI Taxonomy" id="2714601"/>
    <lineage>
        <taxon>Bacteria</taxon>
        <taxon>Pseudomonadati</taxon>
        <taxon>Pseudomonadota</taxon>
        <taxon>Gammaproteobacteria</taxon>
        <taxon>Nevskiales</taxon>
        <taxon>Nevskiaceae</taxon>
        <taxon>Solimonas</taxon>
    </lineage>
</organism>